<dbReference type="SMART" id="SM00382">
    <property type="entry name" value="AAA"/>
    <property type="match status" value="1"/>
</dbReference>
<evidence type="ECO:0000256" key="1">
    <source>
        <dbReference type="ARBA" id="ARBA00007913"/>
    </source>
</evidence>
<name>A0A363NVC2_9SPHI</name>
<keyword evidence="6" id="KW-0175">Coiled coil</keyword>
<dbReference type="Gene3D" id="2.40.30.270">
    <property type="match status" value="1"/>
</dbReference>
<keyword evidence="2" id="KW-0547">Nucleotide-binding</keyword>
<evidence type="ECO:0000313" key="9">
    <source>
        <dbReference type="Proteomes" id="UP000250831"/>
    </source>
</evidence>
<feature type="coiled-coil region" evidence="6">
    <location>
        <begin position="274"/>
        <end position="301"/>
    </location>
</feature>
<dbReference type="GO" id="GO:0005694">
    <property type="term" value="C:chromosome"/>
    <property type="evidence" value="ECO:0007669"/>
    <property type="project" value="UniProtKB-ARBA"/>
</dbReference>
<dbReference type="InterPro" id="IPR047187">
    <property type="entry name" value="SF1_C_Upf1"/>
</dbReference>
<dbReference type="GO" id="GO:0005524">
    <property type="term" value="F:ATP binding"/>
    <property type="evidence" value="ECO:0007669"/>
    <property type="project" value="UniProtKB-KW"/>
</dbReference>
<dbReference type="Pfam" id="PF13086">
    <property type="entry name" value="AAA_11"/>
    <property type="match status" value="1"/>
</dbReference>
<dbReference type="GO" id="GO:0043139">
    <property type="term" value="F:5'-3' DNA helicase activity"/>
    <property type="evidence" value="ECO:0007669"/>
    <property type="project" value="TreeGrafter"/>
</dbReference>
<evidence type="ECO:0000313" key="8">
    <source>
        <dbReference type="EMBL" id="PUV24729.1"/>
    </source>
</evidence>
<dbReference type="InterPro" id="IPR041679">
    <property type="entry name" value="DNA2/NAM7-like_C"/>
</dbReference>
<evidence type="ECO:0000256" key="3">
    <source>
        <dbReference type="ARBA" id="ARBA00022801"/>
    </source>
</evidence>
<dbReference type="SUPFAM" id="SSF52540">
    <property type="entry name" value="P-loop containing nucleoside triphosphate hydrolases"/>
    <property type="match status" value="1"/>
</dbReference>
<comment type="caution">
    <text evidence="8">The sequence shown here is derived from an EMBL/GenBank/DDBJ whole genome shotgun (WGS) entry which is preliminary data.</text>
</comment>
<dbReference type="EMBL" id="QCXX01000002">
    <property type="protein sequence ID" value="PUV24729.1"/>
    <property type="molecule type" value="Genomic_DNA"/>
</dbReference>
<dbReference type="InterPro" id="IPR003593">
    <property type="entry name" value="AAA+_ATPase"/>
</dbReference>
<dbReference type="OrthoDB" id="9757917at2"/>
<evidence type="ECO:0000259" key="7">
    <source>
        <dbReference type="SMART" id="SM00382"/>
    </source>
</evidence>
<comment type="similarity">
    <text evidence="1">Belongs to the DNA2/NAM7 helicase family.</text>
</comment>
<dbReference type="InterPro" id="IPR041677">
    <property type="entry name" value="DNA2/NAM7_AAA_11"/>
</dbReference>
<evidence type="ECO:0000256" key="5">
    <source>
        <dbReference type="ARBA" id="ARBA00022840"/>
    </source>
</evidence>
<proteinExistence type="inferred from homology"/>
<dbReference type="InterPro" id="IPR027417">
    <property type="entry name" value="P-loop_NTPase"/>
</dbReference>
<dbReference type="PANTHER" id="PTHR43788">
    <property type="entry name" value="DNA2/NAM7 HELICASE FAMILY MEMBER"/>
    <property type="match status" value="1"/>
</dbReference>
<feature type="domain" description="AAA+ ATPase" evidence="7">
    <location>
        <begin position="193"/>
        <end position="368"/>
    </location>
</feature>
<evidence type="ECO:0000256" key="4">
    <source>
        <dbReference type="ARBA" id="ARBA00022806"/>
    </source>
</evidence>
<dbReference type="GO" id="GO:0016787">
    <property type="term" value="F:hydrolase activity"/>
    <property type="evidence" value="ECO:0007669"/>
    <property type="project" value="UniProtKB-KW"/>
</dbReference>
<dbReference type="FunFam" id="3.40.50.300:FF:000326">
    <property type="entry name" value="P-loop containing nucleoside triphosphate hydrolase"/>
    <property type="match status" value="1"/>
</dbReference>
<dbReference type="Gene3D" id="3.40.50.300">
    <property type="entry name" value="P-loop containing nucleotide triphosphate hydrolases"/>
    <property type="match status" value="2"/>
</dbReference>
<dbReference type="InterPro" id="IPR050534">
    <property type="entry name" value="Coronavir_polyprotein_1ab"/>
</dbReference>
<dbReference type="AlphaFoldDB" id="A0A363NVC2"/>
<dbReference type="Proteomes" id="UP000250831">
    <property type="component" value="Unassembled WGS sequence"/>
</dbReference>
<dbReference type="CDD" id="cd18808">
    <property type="entry name" value="SF1_C_Upf1"/>
    <property type="match status" value="1"/>
</dbReference>
<organism evidence="8 9">
    <name type="scientific">Sphingobacterium athyrii</name>
    <dbReference type="NCBI Taxonomy" id="2152717"/>
    <lineage>
        <taxon>Bacteria</taxon>
        <taxon>Pseudomonadati</taxon>
        <taxon>Bacteroidota</taxon>
        <taxon>Sphingobacteriia</taxon>
        <taxon>Sphingobacteriales</taxon>
        <taxon>Sphingobacteriaceae</taxon>
        <taxon>Sphingobacterium</taxon>
    </lineage>
</organism>
<reference evidence="8 9" key="1">
    <citation type="submission" date="2018-04" db="EMBL/GenBank/DDBJ databases">
        <title>Sphingobacterium sp. M46 Genome.</title>
        <authorList>
            <person name="Cheng J."/>
            <person name="Li Y."/>
        </authorList>
    </citation>
    <scope>NUCLEOTIDE SEQUENCE [LARGE SCALE GENOMIC DNA]</scope>
    <source>
        <strain evidence="8 9">M46</strain>
    </source>
</reference>
<evidence type="ECO:0000256" key="2">
    <source>
        <dbReference type="ARBA" id="ARBA00022741"/>
    </source>
</evidence>
<sequence length="637" mass="72230">MNYFDELISLLNEEQQYDKMQHEAILLQSSLNERRMQGMTWFPIQITDSELGRGDYLSVSLKKTNHLDVDHRFRFGMPVSLFSNHDPKADRIDGVISSVNKESMRISFRIEELPDWSRRGKLGVDLLFDEHSYREMTNALRQAKEIATDPRQGKLIRKLIGAEQLYTEEKELFFEHPDLNDGQNKAVQRVLGTADIALLHGPPGTGKTTTLIKAIATLLKSNNKQILVVAPSNTAVDLLTERLDAAGIVVTRIGNPVKVSEHLQELTLDSKIDRHSANRDIKSLQRQVRTYTDMAQKYKRNFGKAEREQRKALFDEAYRIRKDVDRIQDFIVTDILDRSQVITATLVGANQDVIRSRSYETVVIDEAGQALEPACWIPILKADKLVLAGDHCQLSPTVKSNNGMDNKLSNTLFEKLVNLYPQAVSLLDTQYRMNEQIMNYPSSALYGGLLKADRSVAHWTIANDTEPIVYIDTAGAGFEETESDGAIYNLGEASFLKSHLKTASATWVRSSPIEQWPSVGIIAPYRKQVSILKEMLEQDEELRPYAAIIKVQTIDSFQGQEKDIIYISLTRSNTEQQIGFLSDVRRMNVAMTRAKKKLVVIGDSATIGVHSFYQHFIAYAESLGQYHSVWEWDIAEM</sequence>
<dbReference type="PANTHER" id="PTHR43788:SF8">
    <property type="entry name" value="DNA-BINDING PROTEIN SMUBP-2"/>
    <property type="match status" value="1"/>
</dbReference>
<keyword evidence="3" id="KW-0378">Hydrolase</keyword>
<protein>
    <submittedName>
        <fullName evidence="8">IGHMBP2 family helicase</fullName>
    </submittedName>
</protein>
<keyword evidence="4 8" id="KW-0347">Helicase</keyword>
<keyword evidence="9" id="KW-1185">Reference proteome</keyword>
<keyword evidence="5" id="KW-0067">ATP-binding</keyword>
<dbReference type="Pfam" id="PF13087">
    <property type="entry name" value="AAA_12"/>
    <property type="match status" value="1"/>
</dbReference>
<gene>
    <name evidence="8" type="ORF">DCO56_07080</name>
</gene>
<accession>A0A363NVC2</accession>
<evidence type="ECO:0000256" key="6">
    <source>
        <dbReference type="SAM" id="Coils"/>
    </source>
</evidence>